<dbReference type="Pfam" id="PF00445">
    <property type="entry name" value="Ribonuclease_T2"/>
    <property type="match status" value="1"/>
</dbReference>
<dbReference type="GO" id="GO:0003723">
    <property type="term" value="F:RNA binding"/>
    <property type="evidence" value="ECO:0007669"/>
    <property type="project" value="InterPro"/>
</dbReference>
<dbReference type="AlphaFoldDB" id="T0IDV9"/>
<dbReference type="SUPFAM" id="SSF55895">
    <property type="entry name" value="Ribonuclease Rh-like"/>
    <property type="match status" value="1"/>
</dbReference>
<comment type="caution">
    <text evidence="5">The sequence shown here is derived from an EMBL/GenBank/DDBJ whole genome shotgun (WGS) entry which is preliminary data.</text>
</comment>
<protein>
    <submittedName>
        <fullName evidence="5">Uncharacterized protein</fullName>
    </submittedName>
</protein>
<feature type="signal peptide" evidence="4">
    <location>
        <begin position="1"/>
        <end position="19"/>
    </location>
</feature>
<dbReference type="PANTHER" id="PTHR11240:SF22">
    <property type="entry name" value="RIBONUCLEASE T2"/>
    <property type="match status" value="1"/>
</dbReference>
<organism evidence="5 6">
    <name type="scientific">Sphingobium quisquiliarum P25</name>
    <dbReference type="NCBI Taxonomy" id="1329909"/>
    <lineage>
        <taxon>Bacteria</taxon>
        <taxon>Pseudomonadati</taxon>
        <taxon>Pseudomonadota</taxon>
        <taxon>Alphaproteobacteria</taxon>
        <taxon>Sphingomonadales</taxon>
        <taxon>Sphingomonadaceae</taxon>
        <taxon>Sphingobium</taxon>
    </lineage>
</organism>
<dbReference type="PROSITE" id="PS00530">
    <property type="entry name" value="RNASE_T2_1"/>
    <property type="match status" value="1"/>
</dbReference>
<dbReference type="InterPro" id="IPR001568">
    <property type="entry name" value="RNase_T2-like"/>
</dbReference>
<gene>
    <name evidence="5" type="ORF">L288_05290</name>
</gene>
<dbReference type="InterPro" id="IPR033130">
    <property type="entry name" value="RNase_T2_His_AS_2"/>
</dbReference>
<comment type="similarity">
    <text evidence="1 2">Belongs to the RNase T2 family.</text>
</comment>
<proteinExistence type="inferred from homology"/>
<dbReference type="InterPro" id="IPR018188">
    <property type="entry name" value="RNase_T2_His_AS_1"/>
</dbReference>
<dbReference type="CDD" id="cd01062">
    <property type="entry name" value="RNase_T2_prok"/>
    <property type="match status" value="1"/>
</dbReference>
<name>T0IDV9_9SPHN</name>
<evidence type="ECO:0000313" key="5">
    <source>
        <dbReference type="EMBL" id="EQB09825.1"/>
    </source>
</evidence>
<reference evidence="5 6" key="1">
    <citation type="journal article" date="2013" name="Genome Announc.">
        <title>Draft Genome Sequence of Sphingobium quisquiliarum Strain P25T, a Novel Hexachlorocyclohexane (HCH)-Degrading Bacterium Isolated from an HCH Dumpsite.</title>
        <authorList>
            <person name="Kumar Singh A."/>
            <person name="Sangwan N."/>
            <person name="Sharma A."/>
            <person name="Gupta V."/>
            <person name="Khurana J.P."/>
            <person name="Lal R."/>
        </authorList>
    </citation>
    <scope>NUCLEOTIDE SEQUENCE [LARGE SCALE GENOMIC DNA]</scope>
    <source>
        <strain evidence="5 6">P25</strain>
    </source>
</reference>
<keyword evidence="6" id="KW-1185">Reference proteome</keyword>
<evidence type="ECO:0000256" key="2">
    <source>
        <dbReference type="RuleBase" id="RU004328"/>
    </source>
</evidence>
<sequence length="265" mass="29517">MPKSLLALLLLVMPVPALAQAAYCSIPQQVPRPRPEPPPAGEPRRLIPAAGYTLALSWSPQYCATARGADSAFQCSGRNGRFGFVLHGLWPEGKGRDWPQYCRPADLLPRQIIRQNLCTTPSAQLLQHEWAKHGTCMTTRPELYFNLARAFHDAIRYPNMTLLTRRKSLTVGQFAAEFARANKGLKADMIRVRTTRGDWLSEVWLCMDRAMEYARCPVHQRGAPAGARLRIQPGPNILPVRSRAAPAPRPSLKLDLDPNARVPAD</sequence>
<dbReference type="InterPro" id="IPR036430">
    <property type="entry name" value="RNase_T2-like_sf"/>
</dbReference>
<dbReference type="PANTHER" id="PTHR11240">
    <property type="entry name" value="RIBONUCLEASE T2"/>
    <property type="match status" value="1"/>
</dbReference>
<evidence type="ECO:0000256" key="3">
    <source>
        <dbReference type="SAM" id="MobiDB-lite"/>
    </source>
</evidence>
<dbReference type="PROSITE" id="PS00531">
    <property type="entry name" value="RNASE_T2_2"/>
    <property type="match status" value="1"/>
</dbReference>
<dbReference type="Gene3D" id="3.90.730.10">
    <property type="entry name" value="Ribonuclease T2-like"/>
    <property type="match status" value="1"/>
</dbReference>
<dbReference type="EMBL" id="ATHO01000045">
    <property type="protein sequence ID" value="EQB09825.1"/>
    <property type="molecule type" value="Genomic_DNA"/>
</dbReference>
<dbReference type="GO" id="GO:0006401">
    <property type="term" value="P:RNA catabolic process"/>
    <property type="evidence" value="ECO:0007669"/>
    <property type="project" value="UniProtKB-ARBA"/>
</dbReference>
<feature type="compositionally biased region" description="Basic and acidic residues" evidence="3">
    <location>
        <begin position="252"/>
        <end position="265"/>
    </location>
</feature>
<dbReference type="RefSeq" id="WP_021237357.1">
    <property type="nucleotide sequence ID" value="NZ_ATHO01000045.1"/>
</dbReference>
<dbReference type="InterPro" id="IPR039378">
    <property type="entry name" value="RNase_T2_prok"/>
</dbReference>
<feature type="region of interest" description="Disordered" evidence="3">
    <location>
        <begin position="237"/>
        <end position="265"/>
    </location>
</feature>
<dbReference type="PATRIC" id="fig|1329909.3.peg.1014"/>
<evidence type="ECO:0000256" key="4">
    <source>
        <dbReference type="SAM" id="SignalP"/>
    </source>
</evidence>
<dbReference type="GO" id="GO:0033897">
    <property type="term" value="F:ribonuclease T2 activity"/>
    <property type="evidence" value="ECO:0007669"/>
    <property type="project" value="InterPro"/>
</dbReference>
<feature type="chain" id="PRO_5004564625" evidence="4">
    <location>
        <begin position="20"/>
        <end position="265"/>
    </location>
</feature>
<dbReference type="Proteomes" id="UP000015525">
    <property type="component" value="Unassembled WGS sequence"/>
</dbReference>
<evidence type="ECO:0000256" key="1">
    <source>
        <dbReference type="ARBA" id="ARBA00007469"/>
    </source>
</evidence>
<keyword evidence="4" id="KW-0732">Signal</keyword>
<accession>T0IDV9</accession>
<evidence type="ECO:0000313" key="6">
    <source>
        <dbReference type="Proteomes" id="UP000015525"/>
    </source>
</evidence>